<dbReference type="InterPro" id="IPR039421">
    <property type="entry name" value="Type_1_exporter"/>
</dbReference>
<evidence type="ECO:0000259" key="7">
    <source>
        <dbReference type="PROSITE" id="PS50929"/>
    </source>
</evidence>
<dbReference type="PROSITE" id="PS50893">
    <property type="entry name" value="ABC_TRANSPORTER_2"/>
    <property type="match status" value="1"/>
</dbReference>
<protein>
    <submittedName>
        <fullName evidence="8">ABC transporter ATP-binding protein</fullName>
    </submittedName>
</protein>
<feature type="domain" description="ABC transmembrane type-1" evidence="7">
    <location>
        <begin position="17"/>
        <end position="296"/>
    </location>
</feature>
<dbReference type="PANTHER" id="PTHR43394:SF1">
    <property type="entry name" value="ATP-BINDING CASSETTE SUB-FAMILY B MEMBER 10, MITOCHONDRIAL"/>
    <property type="match status" value="1"/>
</dbReference>
<feature type="transmembrane region" description="Helical" evidence="5">
    <location>
        <begin position="53"/>
        <end position="73"/>
    </location>
</feature>
<evidence type="ECO:0000256" key="1">
    <source>
        <dbReference type="ARBA" id="ARBA00004651"/>
    </source>
</evidence>
<feature type="transmembrane region" description="Helical" evidence="5">
    <location>
        <begin position="237"/>
        <end position="261"/>
    </location>
</feature>
<dbReference type="InterPro" id="IPR011527">
    <property type="entry name" value="ABC1_TM_dom"/>
</dbReference>
<evidence type="ECO:0000259" key="6">
    <source>
        <dbReference type="PROSITE" id="PS50893"/>
    </source>
</evidence>
<evidence type="ECO:0000313" key="9">
    <source>
        <dbReference type="Proteomes" id="UP001501079"/>
    </source>
</evidence>
<keyword evidence="8" id="KW-0547">Nucleotide-binding</keyword>
<keyword evidence="9" id="KW-1185">Reference proteome</keyword>
<dbReference type="PANTHER" id="PTHR43394">
    <property type="entry name" value="ATP-DEPENDENT PERMEASE MDL1, MITOCHONDRIAL"/>
    <property type="match status" value="1"/>
</dbReference>
<dbReference type="PROSITE" id="PS50929">
    <property type="entry name" value="ABC_TM1F"/>
    <property type="match status" value="1"/>
</dbReference>
<feature type="domain" description="ABC transporter" evidence="6">
    <location>
        <begin position="315"/>
        <end position="552"/>
    </location>
</feature>
<gene>
    <name evidence="8" type="ORF">GCM10022287_08920</name>
</gene>
<dbReference type="InterPro" id="IPR003439">
    <property type="entry name" value="ABC_transporter-like_ATP-bd"/>
</dbReference>
<name>A0ABP7ZUB9_9MICO</name>
<keyword evidence="8" id="KW-0067">ATP-binding</keyword>
<evidence type="ECO:0000313" key="8">
    <source>
        <dbReference type="EMBL" id="GAA4170664.1"/>
    </source>
</evidence>
<dbReference type="Proteomes" id="UP001501079">
    <property type="component" value="Unassembled WGS sequence"/>
</dbReference>
<feature type="transmembrane region" description="Helical" evidence="5">
    <location>
        <begin position="122"/>
        <end position="145"/>
    </location>
</feature>
<evidence type="ECO:0000256" key="3">
    <source>
        <dbReference type="ARBA" id="ARBA00022989"/>
    </source>
</evidence>
<reference evidence="9" key="1">
    <citation type="journal article" date="2019" name="Int. J. Syst. Evol. Microbiol.">
        <title>The Global Catalogue of Microorganisms (GCM) 10K type strain sequencing project: providing services to taxonomists for standard genome sequencing and annotation.</title>
        <authorList>
            <consortium name="The Broad Institute Genomics Platform"/>
            <consortium name="The Broad Institute Genome Sequencing Center for Infectious Disease"/>
            <person name="Wu L."/>
            <person name="Ma J."/>
        </authorList>
    </citation>
    <scope>NUCLEOTIDE SEQUENCE [LARGE SCALE GENOMIC DNA]</scope>
    <source>
        <strain evidence="9">JCM 17591</strain>
    </source>
</reference>
<feature type="transmembrane region" description="Helical" evidence="5">
    <location>
        <begin position="273"/>
        <end position="295"/>
    </location>
</feature>
<accession>A0ABP7ZUB9</accession>
<keyword evidence="4 5" id="KW-0472">Membrane</keyword>
<feature type="transmembrane region" description="Helical" evidence="5">
    <location>
        <begin position="151"/>
        <end position="172"/>
    </location>
</feature>
<evidence type="ECO:0000256" key="5">
    <source>
        <dbReference type="SAM" id="Phobius"/>
    </source>
</evidence>
<dbReference type="PROSITE" id="PS00211">
    <property type="entry name" value="ABC_TRANSPORTER_1"/>
    <property type="match status" value="1"/>
</dbReference>
<keyword evidence="2 5" id="KW-0812">Transmembrane</keyword>
<evidence type="ECO:0000256" key="2">
    <source>
        <dbReference type="ARBA" id="ARBA00022692"/>
    </source>
</evidence>
<organism evidence="8 9">
    <name type="scientific">Gryllotalpicola koreensis</name>
    <dbReference type="NCBI Taxonomy" id="993086"/>
    <lineage>
        <taxon>Bacteria</taxon>
        <taxon>Bacillati</taxon>
        <taxon>Actinomycetota</taxon>
        <taxon>Actinomycetes</taxon>
        <taxon>Micrococcales</taxon>
        <taxon>Microbacteriaceae</taxon>
        <taxon>Gryllotalpicola</taxon>
    </lineage>
</organism>
<dbReference type="Pfam" id="PF00005">
    <property type="entry name" value="ABC_tran"/>
    <property type="match status" value="1"/>
</dbReference>
<keyword evidence="3 5" id="KW-1133">Transmembrane helix</keyword>
<comment type="subcellular location">
    <subcellularLocation>
        <location evidence="1">Cell membrane</location>
        <topology evidence="1">Multi-pass membrane protein</topology>
    </subcellularLocation>
</comment>
<comment type="caution">
    <text evidence="8">The sequence shown here is derived from an EMBL/GenBank/DDBJ whole genome shotgun (WGS) entry which is preliminary data.</text>
</comment>
<dbReference type="EMBL" id="BAABBW010000001">
    <property type="protein sequence ID" value="GAA4170664.1"/>
    <property type="molecule type" value="Genomic_DNA"/>
</dbReference>
<dbReference type="GO" id="GO:0005524">
    <property type="term" value="F:ATP binding"/>
    <property type="evidence" value="ECO:0007669"/>
    <property type="project" value="UniProtKB-KW"/>
</dbReference>
<dbReference type="InterPro" id="IPR036640">
    <property type="entry name" value="ABC1_TM_sf"/>
</dbReference>
<proteinExistence type="predicted"/>
<dbReference type="InterPro" id="IPR027417">
    <property type="entry name" value="P-loop_NTPase"/>
</dbReference>
<dbReference type="InterPro" id="IPR017871">
    <property type="entry name" value="ABC_transporter-like_CS"/>
</dbReference>
<dbReference type="Gene3D" id="3.40.50.300">
    <property type="entry name" value="P-loop containing nucleotide triphosphate hydrolases"/>
    <property type="match status" value="1"/>
</dbReference>
<dbReference type="Gene3D" id="1.20.1560.10">
    <property type="entry name" value="ABC transporter type 1, transmembrane domain"/>
    <property type="match status" value="1"/>
</dbReference>
<dbReference type="SUPFAM" id="SSF90123">
    <property type="entry name" value="ABC transporter transmembrane region"/>
    <property type="match status" value="1"/>
</dbReference>
<evidence type="ECO:0000256" key="4">
    <source>
        <dbReference type="ARBA" id="ARBA00023136"/>
    </source>
</evidence>
<sequence>MRPLLRTAVLARPRDLVTACVLYGSHQLGEALVPVIVGVTVGEAIGRGGPALLAGWLVLLAADFVLLSLSYRFGARASARAKQFAAHELRLRIGRRALDPTGGADRAPGDLLTRASADADRVGAFAGVIAQTVASAAAVLVAVVLLLSASVVLGLAVLAGAVLLLAAATLVARRNVALSHAEQQTAGEATVAAEDLLRGIRVVKGIGAEEAALARYRTRNRAGITASRRRAGAEASVGGVNALLAGCYFTVVAGVGGALALTGALPIGQLVSALGLCLFVVGPMRSVAAFAPALARARASAERIWALTSAAPAVIEAADAGAQRAFPAAPTVGVSELRVASGDAVSFSVGPGITGVVCADGALPGRLVELLARQLDLADGRVLLDGVDVRTLPLDVLRRIMLVGAHEQPIFAGTVRENAGLLTARGDRAIADALRAAHANELTPDDAATPLGDAGARLSGGQRQRLGLARLLAADAPVLVLENPTTAVDAVTESIIAGRLQRLRRDRTTMIITTSPALLAICDRVLYLGAEQVDGSHAQLLETDAYRRAVAR</sequence>
<dbReference type="SUPFAM" id="SSF52540">
    <property type="entry name" value="P-loop containing nucleoside triphosphate hydrolases"/>
    <property type="match status" value="1"/>
</dbReference>
<dbReference type="Pfam" id="PF00664">
    <property type="entry name" value="ABC_membrane"/>
    <property type="match status" value="1"/>
</dbReference>